<evidence type="ECO:0000313" key="2">
    <source>
        <dbReference type="Proteomes" id="UP000715441"/>
    </source>
</evidence>
<organism evidence="1 2">
    <name type="scientific">Amycolatopsis acididurans</name>
    <dbReference type="NCBI Taxonomy" id="2724524"/>
    <lineage>
        <taxon>Bacteria</taxon>
        <taxon>Bacillati</taxon>
        <taxon>Actinomycetota</taxon>
        <taxon>Actinomycetes</taxon>
        <taxon>Pseudonocardiales</taxon>
        <taxon>Pseudonocardiaceae</taxon>
        <taxon>Amycolatopsis</taxon>
    </lineage>
</organism>
<dbReference type="RefSeq" id="WP_168518247.1">
    <property type="nucleotide sequence ID" value="NZ_JAAXLS010000014.1"/>
</dbReference>
<sequence>MENVRLLVESDSTVHVALQVERASRLYELLDDAVSTLNDVERAVAEVGRDDLVTDASIEIEELEDLRVCVDAAALATRNAIRVTLPYLARARKVAAS</sequence>
<keyword evidence="2" id="KW-1185">Reference proteome</keyword>
<accession>A0ABX1JAK1</accession>
<reference evidence="1 2" key="1">
    <citation type="submission" date="2020-04" db="EMBL/GenBank/DDBJ databases">
        <title>Novel species.</title>
        <authorList>
            <person name="Teo W.F.A."/>
            <person name="Lipun K."/>
            <person name="Srisuk N."/>
            <person name="Duangmal K."/>
        </authorList>
    </citation>
    <scope>NUCLEOTIDE SEQUENCE [LARGE SCALE GENOMIC DNA]</scope>
    <source>
        <strain evidence="1 2">K13G38</strain>
    </source>
</reference>
<evidence type="ECO:0008006" key="3">
    <source>
        <dbReference type="Google" id="ProtNLM"/>
    </source>
</evidence>
<dbReference type="EMBL" id="JAAXLS010000014">
    <property type="protein sequence ID" value="NKQ55375.1"/>
    <property type="molecule type" value="Genomic_DNA"/>
</dbReference>
<gene>
    <name evidence="1" type="ORF">HFP15_21035</name>
</gene>
<dbReference type="Proteomes" id="UP000715441">
    <property type="component" value="Unassembled WGS sequence"/>
</dbReference>
<name>A0ABX1JAK1_9PSEU</name>
<evidence type="ECO:0000313" key="1">
    <source>
        <dbReference type="EMBL" id="NKQ55375.1"/>
    </source>
</evidence>
<comment type="caution">
    <text evidence="1">The sequence shown here is derived from an EMBL/GenBank/DDBJ whole genome shotgun (WGS) entry which is preliminary data.</text>
</comment>
<proteinExistence type="predicted"/>
<protein>
    <recommendedName>
        <fullName evidence="3">Phosphate transport system regulatory protein PhoU</fullName>
    </recommendedName>
</protein>